<comment type="caution">
    <text evidence="1">The sequence shown here is derived from an EMBL/GenBank/DDBJ whole genome shotgun (WGS) entry which is preliminary data.</text>
</comment>
<dbReference type="EMBL" id="LAZR01046094">
    <property type="protein sequence ID" value="KKK97340.1"/>
    <property type="molecule type" value="Genomic_DNA"/>
</dbReference>
<name>A0A0F9AGC5_9ZZZZ</name>
<gene>
    <name evidence="1" type="ORF">LCGC14_2653750</name>
</gene>
<sequence length="22" mass="2740">MLRIIPDEDQVIDGNWIQYYEE</sequence>
<organism evidence="1">
    <name type="scientific">marine sediment metagenome</name>
    <dbReference type="NCBI Taxonomy" id="412755"/>
    <lineage>
        <taxon>unclassified sequences</taxon>
        <taxon>metagenomes</taxon>
        <taxon>ecological metagenomes</taxon>
    </lineage>
</organism>
<accession>A0A0F9AGC5</accession>
<dbReference type="AlphaFoldDB" id="A0A0F9AGC5"/>
<proteinExistence type="predicted"/>
<evidence type="ECO:0000313" key="1">
    <source>
        <dbReference type="EMBL" id="KKK97340.1"/>
    </source>
</evidence>
<protein>
    <submittedName>
        <fullName evidence="1">Uncharacterized protein</fullName>
    </submittedName>
</protein>
<feature type="non-terminal residue" evidence="1">
    <location>
        <position position="22"/>
    </location>
</feature>
<reference evidence="1" key="1">
    <citation type="journal article" date="2015" name="Nature">
        <title>Complex archaea that bridge the gap between prokaryotes and eukaryotes.</title>
        <authorList>
            <person name="Spang A."/>
            <person name="Saw J.H."/>
            <person name="Jorgensen S.L."/>
            <person name="Zaremba-Niedzwiedzka K."/>
            <person name="Martijn J."/>
            <person name="Lind A.E."/>
            <person name="van Eijk R."/>
            <person name="Schleper C."/>
            <person name="Guy L."/>
            <person name="Ettema T.J."/>
        </authorList>
    </citation>
    <scope>NUCLEOTIDE SEQUENCE</scope>
</reference>